<feature type="coiled-coil region" evidence="12">
    <location>
        <begin position="879"/>
        <end position="927"/>
    </location>
</feature>
<evidence type="ECO:0000313" key="16">
    <source>
        <dbReference type="Proteomes" id="UP000785200"/>
    </source>
</evidence>
<evidence type="ECO:0000256" key="9">
    <source>
        <dbReference type="ARBA" id="ARBA00023172"/>
    </source>
</evidence>
<dbReference type="PANTHER" id="PTHR19306">
    <property type="entry name" value="STRUCTURAL MAINTENANCE OF CHROMOSOMES 5,6 SMC5, SMC6"/>
    <property type="match status" value="1"/>
</dbReference>
<evidence type="ECO:0000256" key="8">
    <source>
        <dbReference type="ARBA" id="ARBA00023054"/>
    </source>
</evidence>
<feature type="coiled-coil region" evidence="12">
    <location>
        <begin position="743"/>
        <end position="850"/>
    </location>
</feature>
<dbReference type="GO" id="GO:0030915">
    <property type="term" value="C:Smc5-Smc6 complex"/>
    <property type="evidence" value="ECO:0007669"/>
    <property type="project" value="TreeGrafter"/>
</dbReference>
<feature type="region of interest" description="Disordered" evidence="13">
    <location>
        <begin position="1058"/>
        <end position="1077"/>
    </location>
</feature>
<evidence type="ECO:0000256" key="6">
    <source>
        <dbReference type="ARBA" id="ARBA00022763"/>
    </source>
</evidence>
<feature type="coiled-coil region" evidence="12">
    <location>
        <begin position="964"/>
        <end position="1009"/>
    </location>
</feature>
<evidence type="ECO:0000256" key="2">
    <source>
        <dbReference type="ARBA" id="ARBA00004286"/>
    </source>
</evidence>
<evidence type="ECO:0000256" key="10">
    <source>
        <dbReference type="ARBA" id="ARBA00023204"/>
    </source>
</evidence>
<dbReference type="InterPro" id="IPR003395">
    <property type="entry name" value="RecF/RecN/SMC_N"/>
</dbReference>
<keyword evidence="16" id="KW-1185">Reference proteome</keyword>
<gene>
    <name evidence="15" type="ORF">D0Z07_7288</name>
</gene>
<dbReference type="Gene3D" id="3.40.50.300">
    <property type="entry name" value="P-loop containing nucleotide triphosphate hydrolases"/>
    <property type="match status" value="2"/>
</dbReference>
<accession>A0A9P7AUZ9</accession>
<feature type="region of interest" description="Disordered" evidence="13">
    <location>
        <begin position="55"/>
        <end position="97"/>
    </location>
</feature>
<dbReference type="PANTHER" id="PTHR19306:SF6">
    <property type="entry name" value="STRUCTURAL MAINTENANCE OF CHROMOSOMES PROTEIN 6"/>
    <property type="match status" value="1"/>
</dbReference>
<keyword evidence="9" id="KW-0233">DNA recombination</keyword>
<comment type="similarity">
    <text evidence="3">Belongs to the SMC family. SMC6 subfamily.</text>
</comment>
<comment type="subcellular location">
    <subcellularLocation>
        <location evidence="2">Chromosome</location>
    </subcellularLocation>
    <subcellularLocation>
        <location evidence="1">Nucleus</location>
    </subcellularLocation>
</comment>
<keyword evidence="5" id="KW-0547">Nucleotide-binding</keyword>
<evidence type="ECO:0000313" key="15">
    <source>
        <dbReference type="EMBL" id="KAG0647172.1"/>
    </source>
</evidence>
<reference evidence="15" key="1">
    <citation type="submission" date="2019-07" db="EMBL/GenBank/DDBJ databases">
        <title>Hyphodiscus hymeniophilus genome sequencing and assembly.</title>
        <authorList>
            <person name="Kramer G."/>
            <person name="Nodwell J."/>
        </authorList>
    </citation>
    <scope>NUCLEOTIDE SEQUENCE</scope>
    <source>
        <strain evidence="15">ATCC 34498</strain>
    </source>
</reference>
<evidence type="ECO:0000256" key="13">
    <source>
        <dbReference type="SAM" id="MobiDB-lite"/>
    </source>
</evidence>
<feature type="region of interest" description="Disordered" evidence="13">
    <location>
        <begin position="488"/>
        <end position="508"/>
    </location>
</feature>
<evidence type="ECO:0000256" key="11">
    <source>
        <dbReference type="ARBA" id="ARBA00023242"/>
    </source>
</evidence>
<dbReference type="EMBL" id="VNKQ01000013">
    <property type="protein sequence ID" value="KAG0647172.1"/>
    <property type="molecule type" value="Genomic_DNA"/>
</dbReference>
<keyword evidence="6" id="KW-0227">DNA damage</keyword>
<evidence type="ECO:0000256" key="12">
    <source>
        <dbReference type="SAM" id="Coils"/>
    </source>
</evidence>
<dbReference type="Proteomes" id="UP000785200">
    <property type="component" value="Unassembled WGS sequence"/>
</dbReference>
<evidence type="ECO:0000256" key="3">
    <source>
        <dbReference type="ARBA" id="ARBA00006793"/>
    </source>
</evidence>
<protein>
    <submittedName>
        <fullName evidence="15">DNA repair rad18</fullName>
    </submittedName>
</protein>
<evidence type="ECO:0000256" key="1">
    <source>
        <dbReference type="ARBA" id="ARBA00004123"/>
    </source>
</evidence>
<dbReference type="OrthoDB" id="10265785at2759"/>
<sequence>MAPIKRVRVADDDEVIVTESASSALRVSSIRLHHFYIPPSNTMLQQHKKARLSLNQNAAKSRNARERSPSTSSDEEEGQAEPEDHGASGPPATQYDMMRDNDFKHLQNPDADDHVAEKAFQRKRGRIGQNVAAENGIIEEIICVNFMNHTKLRMEMSPLINFVVGMNGSGKSAALTAITLCLGGKASATNRGASLKSLIRSGQEQANLTVRIKNEGADAYQPELSGSSGYRLKSSRGRTISTKKGDVDDIIEYFNLQVDNPMNVLTQDAAKSFIQNSTPSTKYKFFVEGVQLQQLDSDYRLVSDTCDMIESKLVEAKEDLKVLERKYKAAAEKKALIDQHQGTKDVAARMRDQLIWVQVEDHEARLARRETTITAVQQGIVEAENTAEEKGNVLEKVDLKIQSEKALFHELEESLGPMTEEEDAAKDAHGEATKKVQEVHTQQRGIGTSMKDAEKRVTGYEDQITKEKQRIEDANGGAHSRRLADLEKAKQAVSDAKQRLDDSEAEGPRLSEKLKVAEDELKKAEAAVKFKQSEIDECRTGLSTLRRTQPNVMDGYDEKMPRLLQAIQNDRSFHEQPVGPLGMHIKLLKPMWSQTIEASLTNALNAFIVTSKADQVKLSSILRQFKMDFFCPIYIGNHNRIDTTGNEPDVQHETILRVLEFDNDLVRNQLIINNAIEQCLLIPRRADCHRTMFHGPKPRNVKAGFSLHDTKRDCGHQFGYTGRNRSDESVGPLLYRKNRPRMKTDAQSQINLQTDNLSHLEREKVELDNRCIQVQLARNRCRSACNNHGQAYRNLKAALQTAQAQVENLERELEKDNVEDGTLDVIKGYLAEAESEVKMYKETYENSVIEKDRLNDIAVAKKRDLDAAKSRVADHTFALNKARLKLKNKESARRNFLEEKNAAIDRVEQLRRDLVAAEAARDAQVGEVADYTRQALEVCQRVRIPEGETHATIQTKFNILLEKIKKYRKQLGGTEQEFTEALEQALGAFQRATNHYADMEELLETLKQSFRKRMEGFWRFQRYISAAARIAFSYLLSNRSFRGKLLIDHKNRKLDVHVEPDETTKSGKGRQTKTLSGGEKSFSSICLLLALWEAMGSPLRCLDEYDVFMDDVNRDVSTKMIISAARASVGRQYIMITPKALGSGAADVGEDVKIHKLKDPQPKGQLQLDDMMETE</sequence>
<dbReference type="GO" id="GO:0005634">
    <property type="term" value="C:nucleus"/>
    <property type="evidence" value="ECO:0007669"/>
    <property type="project" value="UniProtKB-SubCell"/>
</dbReference>
<evidence type="ECO:0000259" key="14">
    <source>
        <dbReference type="Pfam" id="PF02463"/>
    </source>
</evidence>
<dbReference type="SUPFAM" id="SSF57997">
    <property type="entry name" value="Tropomyosin"/>
    <property type="match status" value="1"/>
</dbReference>
<dbReference type="InterPro" id="IPR027417">
    <property type="entry name" value="P-loop_NTPase"/>
</dbReference>
<feature type="domain" description="RecF/RecN/SMC N-terminal" evidence="14">
    <location>
        <begin position="138"/>
        <end position="1138"/>
    </location>
</feature>
<dbReference type="Pfam" id="PF02463">
    <property type="entry name" value="SMC_N"/>
    <property type="match status" value="1"/>
</dbReference>
<feature type="region of interest" description="Disordered" evidence="13">
    <location>
        <begin position="417"/>
        <end position="463"/>
    </location>
</feature>
<feature type="coiled-coil region" evidence="12">
    <location>
        <begin position="306"/>
        <end position="333"/>
    </location>
</feature>
<keyword evidence="11" id="KW-0539">Nucleus</keyword>
<feature type="compositionally biased region" description="Basic and acidic residues" evidence="13">
    <location>
        <begin position="425"/>
        <end position="438"/>
    </location>
</feature>
<keyword evidence="7" id="KW-0067">ATP-binding</keyword>
<feature type="compositionally biased region" description="Basic and acidic residues" evidence="13">
    <location>
        <begin position="451"/>
        <end position="463"/>
    </location>
</feature>
<dbReference type="AlphaFoldDB" id="A0A9P7AUZ9"/>
<keyword evidence="10" id="KW-0234">DNA repair</keyword>
<keyword evidence="4" id="KW-0158">Chromosome</keyword>
<evidence type="ECO:0000256" key="4">
    <source>
        <dbReference type="ARBA" id="ARBA00022454"/>
    </source>
</evidence>
<keyword evidence="8 12" id="KW-0175">Coiled coil</keyword>
<dbReference type="GO" id="GO:0035861">
    <property type="term" value="C:site of double-strand break"/>
    <property type="evidence" value="ECO:0007669"/>
    <property type="project" value="TreeGrafter"/>
</dbReference>
<dbReference type="GO" id="GO:0000724">
    <property type="term" value="P:double-strand break repair via homologous recombination"/>
    <property type="evidence" value="ECO:0007669"/>
    <property type="project" value="TreeGrafter"/>
</dbReference>
<dbReference type="GO" id="GO:0003684">
    <property type="term" value="F:damaged DNA binding"/>
    <property type="evidence" value="ECO:0007669"/>
    <property type="project" value="TreeGrafter"/>
</dbReference>
<evidence type="ECO:0000256" key="7">
    <source>
        <dbReference type="ARBA" id="ARBA00022840"/>
    </source>
</evidence>
<dbReference type="SUPFAM" id="SSF52540">
    <property type="entry name" value="P-loop containing nucleoside triphosphate hydrolases"/>
    <property type="match status" value="1"/>
</dbReference>
<proteinExistence type="inferred from homology"/>
<dbReference type="GO" id="GO:0003697">
    <property type="term" value="F:single-stranded DNA binding"/>
    <property type="evidence" value="ECO:0007669"/>
    <property type="project" value="TreeGrafter"/>
</dbReference>
<name>A0A9P7AUZ9_9HELO</name>
<dbReference type="GO" id="GO:0005524">
    <property type="term" value="F:ATP binding"/>
    <property type="evidence" value="ECO:0007669"/>
    <property type="project" value="UniProtKB-KW"/>
</dbReference>
<comment type="caution">
    <text evidence="15">The sequence shown here is derived from an EMBL/GenBank/DDBJ whole genome shotgun (WGS) entry which is preliminary data.</text>
</comment>
<evidence type="ECO:0000256" key="5">
    <source>
        <dbReference type="ARBA" id="ARBA00022741"/>
    </source>
</evidence>
<organism evidence="15 16">
    <name type="scientific">Hyphodiscus hymeniophilus</name>
    <dbReference type="NCBI Taxonomy" id="353542"/>
    <lineage>
        <taxon>Eukaryota</taxon>
        <taxon>Fungi</taxon>
        <taxon>Dikarya</taxon>
        <taxon>Ascomycota</taxon>
        <taxon>Pezizomycotina</taxon>
        <taxon>Leotiomycetes</taxon>
        <taxon>Helotiales</taxon>
        <taxon>Hyphodiscaceae</taxon>
        <taxon>Hyphodiscus</taxon>
    </lineage>
</organism>